<sequence length="154" mass="16052">MGGGPPRTEPARDEPDTSLTRGEVEWLVRRARQAHAGLSGQVAMWIDVAVGLGTDTDGRRTIVVGTSDPVPYLRPGLTVMMTEDLAADGRAPEIAIVDHLRSVGAVPLVVASPNPPGPAARSALAAAEVMSVCPVAGGDFVVQGSVWHNSRVAW</sequence>
<proteinExistence type="predicted"/>
<dbReference type="AlphaFoldDB" id="A0A7K3LV89"/>
<dbReference type="Proteomes" id="UP000466307">
    <property type="component" value="Unassembled WGS sequence"/>
</dbReference>
<name>A0A7K3LV89_9ACTN</name>
<evidence type="ECO:0000313" key="3">
    <source>
        <dbReference type="Proteomes" id="UP000466307"/>
    </source>
</evidence>
<keyword evidence="3" id="KW-1185">Reference proteome</keyword>
<comment type="caution">
    <text evidence="2">The sequence shown here is derived from an EMBL/GenBank/DDBJ whole genome shotgun (WGS) entry which is preliminary data.</text>
</comment>
<reference evidence="2 3" key="1">
    <citation type="submission" date="2020-01" db="EMBL/GenBank/DDBJ databases">
        <title>Investigation of new actinobacteria for the biodesulphurisation of diesel fuel.</title>
        <authorList>
            <person name="Athi Narayanan S.M."/>
        </authorList>
    </citation>
    <scope>NUCLEOTIDE SEQUENCE [LARGE SCALE GENOMIC DNA]</scope>
    <source>
        <strain evidence="2 3">213E</strain>
    </source>
</reference>
<dbReference type="EMBL" id="JAADZU010000093">
    <property type="protein sequence ID" value="NDK92006.1"/>
    <property type="molecule type" value="Genomic_DNA"/>
</dbReference>
<evidence type="ECO:0000256" key="1">
    <source>
        <dbReference type="SAM" id="MobiDB-lite"/>
    </source>
</evidence>
<organism evidence="2 3">
    <name type="scientific">Gordonia desulfuricans</name>
    <dbReference type="NCBI Taxonomy" id="89051"/>
    <lineage>
        <taxon>Bacteria</taxon>
        <taxon>Bacillati</taxon>
        <taxon>Actinomycetota</taxon>
        <taxon>Actinomycetes</taxon>
        <taxon>Mycobacteriales</taxon>
        <taxon>Gordoniaceae</taxon>
        <taxon>Gordonia</taxon>
    </lineage>
</organism>
<evidence type="ECO:0000313" key="2">
    <source>
        <dbReference type="EMBL" id="NDK92006.1"/>
    </source>
</evidence>
<protein>
    <submittedName>
        <fullName evidence="2">Uncharacterized protein</fullName>
    </submittedName>
</protein>
<accession>A0A7K3LV89</accession>
<gene>
    <name evidence="2" type="ORF">GYA93_20890</name>
</gene>
<feature type="region of interest" description="Disordered" evidence="1">
    <location>
        <begin position="1"/>
        <end position="20"/>
    </location>
</feature>